<dbReference type="Pfam" id="PF01966">
    <property type="entry name" value="HD"/>
    <property type="match status" value="1"/>
</dbReference>
<dbReference type="GO" id="GO:0000049">
    <property type="term" value="F:tRNA binding"/>
    <property type="evidence" value="ECO:0007669"/>
    <property type="project" value="TreeGrafter"/>
</dbReference>
<dbReference type="CDD" id="cd05398">
    <property type="entry name" value="NT_ClassII-CCAase"/>
    <property type="match status" value="1"/>
</dbReference>
<dbReference type="SMART" id="SM00471">
    <property type="entry name" value="HDc"/>
    <property type="match status" value="1"/>
</dbReference>
<dbReference type="Proteomes" id="UP000637578">
    <property type="component" value="Unassembled WGS sequence"/>
</dbReference>
<dbReference type="FunFam" id="1.10.3090.10:FF:000002">
    <property type="entry name" value="CCA tRNA nucleotidyltransferase"/>
    <property type="match status" value="1"/>
</dbReference>
<evidence type="ECO:0000256" key="5">
    <source>
        <dbReference type="ARBA" id="ARBA00022723"/>
    </source>
</evidence>
<keyword evidence="2" id="KW-0808">Transferase</keyword>
<comment type="caution">
    <text evidence="11">The sequence shown here is derived from an EMBL/GenBank/DDBJ whole genome shotgun (WGS) entry which is preliminary data.</text>
</comment>
<evidence type="ECO:0000313" key="12">
    <source>
        <dbReference type="Proteomes" id="UP000637578"/>
    </source>
</evidence>
<evidence type="ECO:0000256" key="3">
    <source>
        <dbReference type="ARBA" id="ARBA00022694"/>
    </source>
</evidence>
<evidence type="ECO:0000256" key="9">
    <source>
        <dbReference type="SAM" id="MobiDB-lite"/>
    </source>
</evidence>
<keyword evidence="12" id="KW-1185">Reference proteome</keyword>
<dbReference type="EMBL" id="BMMK01000021">
    <property type="protein sequence ID" value="GGM66799.1"/>
    <property type="molecule type" value="Genomic_DNA"/>
</dbReference>
<dbReference type="NCBIfam" id="TIGR00277">
    <property type="entry name" value="HDIG"/>
    <property type="match status" value="1"/>
</dbReference>
<dbReference type="NCBIfam" id="TIGR02692">
    <property type="entry name" value="tRNA_CCA_actino"/>
    <property type="match status" value="1"/>
</dbReference>
<accession>A0A8J3CAS7</accession>
<keyword evidence="6" id="KW-0547">Nucleotide-binding</keyword>
<reference evidence="11" key="1">
    <citation type="journal article" date="2014" name="Int. J. Syst. Evol. Microbiol.">
        <title>Complete genome sequence of Corynebacterium casei LMG S-19264T (=DSM 44701T), isolated from a smear-ripened cheese.</title>
        <authorList>
            <consortium name="US DOE Joint Genome Institute (JGI-PGF)"/>
            <person name="Walter F."/>
            <person name="Albersmeier A."/>
            <person name="Kalinowski J."/>
            <person name="Ruckert C."/>
        </authorList>
    </citation>
    <scope>NUCLEOTIDE SEQUENCE</scope>
    <source>
        <strain evidence="11">CGMCC 4.5737</strain>
    </source>
</reference>
<evidence type="ECO:0000259" key="10">
    <source>
        <dbReference type="SMART" id="SM00471"/>
    </source>
</evidence>
<dbReference type="InterPro" id="IPR006675">
    <property type="entry name" value="HDIG_dom"/>
</dbReference>
<keyword evidence="7" id="KW-0460">Magnesium</keyword>
<sequence>MKPHLPVTGSPRRPARQRQVPWSPVPPTNRTQHGKDTAAATDSNRLTAQRGAVQRNAVVELLKVAPVADELAERFEAVGHRLYLVGGSVRDALLGRLGTDLDFTTDARPEQVQRILAGWADAVWDTGIAFGTVGATKHGATLEITTFRADVYDRVGRNPDVTFGDTIEGDLVRRDFTVNAMAVQLPERRFVDPHDGMEALVEEVLDTPAAPEDSFADDPLRMLRAARFVSQLGFRPAPRVLAAMQEMAEQINRITAERVQTELSKLICGSQPRRGIELLVDTGLADHVLPEVPAMRLEIDEHHQHKDVYHHSLVVLEQAIELEERDDPSAGPDLVLRLAALLHDIGKPATRRFEPGGGVSFHHHEVVGSKMTRRRLKALRYSKEITEDVARLVYLHLRFHGYGTGQWTDSAVRRYVTDAGDLLPRLHKLVRADCTTRNRRKAQALQRTYDDLEERIQRLAEEEDLRRVRPDLDGNEIMRILGIPPGPLVGKAWKHLKELRLDRGPLSHDEAVAELLRWAAEQGIEPPGQG</sequence>
<dbReference type="AlphaFoldDB" id="A0A8J3CAS7"/>
<keyword evidence="3" id="KW-0819">tRNA processing</keyword>
<dbReference type="GO" id="GO:0016779">
    <property type="term" value="F:nucleotidyltransferase activity"/>
    <property type="evidence" value="ECO:0007669"/>
    <property type="project" value="UniProtKB-KW"/>
</dbReference>
<dbReference type="GO" id="GO:0046872">
    <property type="term" value="F:metal ion binding"/>
    <property type="evidence" value="ECO:0007669"/>
    <property type="project" value="UniProtKB-KW"/>
</dbReference>
<gene>
    <name evidence="11" type="primary">pcnB</name>
    <name evidence="11" type="ORF">GCM10012275_41590</name>
</gene>
<reference evidence="11" key="2">
    <citation type="submission" date="2020-09" db="EMBL/GenBank/DDBJ databases">
        <authorList>
            <person name="Sun Q."/>
            <person name="Zhou Y."/>
        </authorList>
    </citation>
    <scope>NUCLEOTIDE SEQUENCE</scope>
    <source>
        <strain evidence="11">CGMCC 4.5737</strain>
    </source>
</reference>
<dbReference type="InterPro" id="IPR002646">
    <property type="entry name" value="PolA_pol_head_dom"/>
</dbReference>
<feature type="domain" description="HD/PDEase" evidence="10">
    <location>
        <begin position="304"/>
        <end position="475"/>
    </location>
</feature>
<dbReference type="InterPro" id="IPR050264">
    <property type="entry name" value="Bact_CCA-adding_enz_type3_sf"/>
</dbReference>
<dbReference type="InterPro" id="IPR003607">
    <property type="entry name" value="HD/PDEase_dom"/>
</dbReference>
<dbReference type="SUPFAM" id="SSF81891">
    <property type="entry name" value="Poly A polymerase C-terminal region-like"/>
    <property type="match status" value="1"/>
</dbReference>
<dbReference type="InterPro" id="IPR014065">
    <property type="entry name" value="tRNA_adenylyltransferase"/>
</dbReference>
<feature type="coiled-coil region" evidence="8">
    <location>
        <begin position="435"/>
        <end position="462"/>
    </location>
</feature>
<dbReference type="PANTHER" id="PTHR46173:SF1">
    <property type="entry name" value="CCA TRNA NUCLEOTIDYLTRANSFERASE 1, MITOCHONDRIAL"/>
    <property type="match status" value="1"/>
</dbReference>
<evidence type="ECO:0000256" key="8">
    <source>
        <dbReference type="SAM" id="Coils"/>
    </source>
</evidence>
<proteinExistence type="predicted"/>
<comment type="cofactor">
    <cofactor evidence="1">
        <name>Mg(2+)</name>
        <dbReference type="ChEBI" id="CHEBI:18420"/>
    </cofactor>
</comment>
<evidence type="ECO:0000256" key="4">
    <source>
        <dbReference type="ARBA" id="ARBA00022695"/>
    </source>
</evidence>
<dbReference type="GO" id="GO:0000166">
    <property type="term" value="F:nucleotide binding"/>
    <property type="evidence" value="ECO:0007669"/>
    <property type="project" value="UniProtKB-KW"/>
</dbReference>
<protein>
    <submittedName>
        <fullName evidence="11">CCA tRNA nucleotidyltransferase</fullName>
    </submittedName>
</protein>
<dbReference type="GO" id="GO:0008033">
    <property type="term" value="P:tRNA processing"/>
    <property type="evidence" value="ECO:0007669"/>
    <property type="project" value="UniProtKB-KW"/>
</dbReference>
<feature type="region of interest" description="Disordered" evidence="9">
    <location>
        <begin position="1"/>
        <end position="39"/>
    </location>
</feature>
<evidence type="ECO:0000256" key="2">
    <source>
        <dbReference type="ARBA" id="ARBA00022679"/>
    </source>
</evidence>
<keyword evidence="4" id="KW-0548">Nucleotidyltransferase</keyword>
<dbReference type="PANTHER" id="PTHR46173">
    <property type="entry name" value="CCA TRNA NUCLEOTIDYLTRANSFERASE 1, MITOCHONDRIAL"/>
    <property type="match status" value="1"/>
</dbReference>
<evidence type="ECO:0000256" key="6">
    <source>
        <dbReference type="ARBA" id="ARBA00022741"/>
    </source>
</evidence>
<dbReference type="InterPro" id="IPR032828">
    <property type="entry name" value="PolyA_RNA-bd"/>
</dbReference>
<name>A0A8J3CAS7_9PSEU</name>
<dbReference type="InterPro" id="IPR006674">
    <property type="entry name" value="HD_domain"/>
</dbReference>
<dbReference type="Pfam" id="PF01743">
    <property type="entry name" value="PolyA_pol"/>
    <property type="match status" value="1"/>
</dbReference>
<dbReference type="SUPFAM" id="SSF81301">
    <property type="entry name" value="Nucleotidyltransferase"/>
    <property type="match status" value="1"/>
</dbReference>
<evidence type="ECO:0000256" key="1">
    <source>
        <dbReference type="ARBA" id="ARBA00001946"/>
    </source>
</evidence>
<dbReference type="Pfam" id="PF12627">
    <property type="entry name" value="PolyA_pol_RNAbd"/>
    <property type="match status" value="1"/>
</dbReference>
<dbReference type="Gene3D" id="1.10.3090.10">
    <property type="entry name" value="cca-adding enzyme, domain 2"/>
    <property type="match status" value="1"/>
</dbReference>
<evidence type="ECO:0000313" key="11">
    <source>
        <dbReference type="EMBL" id="GGM66799.1"/>
    </source>
</evidence>
<dbReference type="CDD" id="cd00077">
    <property type="entry name" value="HDc"/>
    <property type="match status" value="1"/>
</dbReference>
<dbReference type="InterPro" id="IPR043519">
    <property type="entry name" value="NT_sf"/>
</dbReference>
<keyword evidence="8" id="KW-0175">Coiled coil</keyword>
<evidence type="ECO:0000256" key="7">
    <source>
        <dbReference type="ARBA" id="ARBA00022842"/>
    </source>
</evidence>
<keyword evidence="5" id="KW-0479">Metal-binding</keyword>
<organism evidence="11 12">
    <name type="scientific">Longimycelium tulufanense</name>
    <dbReference type="NCBI Taxonomy" id="907463"/>
    <lineage>
        <taxon>Bacteria</taxon>
        <taxon>Bacillati</taxon>
        <taxon>Actinomycetota</taxon>
        <taxon>Actinomycetes</taxon>
        <taxon>Pseudonocardiales</taxon>
        <taxon>Pseudonocardiaceae</taxon>
        <taxon>Longimycelium</taxon>
    </lineage>
</organism>
<dbReference type="Gene3D" id="3.30.460.10">
    <property type="entry name" value="Beta Polymerase, domain 2"/>
    <property type="match status" value="1"/>
</dbReference>